<keyword evidence="3" id="KW-1185">Reference proteome</keyword>
<reference evidence="2 3" key="1">
    <citation type="submission" date="2018-10" db="EMBL/GenBank/DDBJ databases">
        <title>Bradyrhizobium sp. nov., isolated from effective nodules of peanut in China.</title>
        <authorList>
            <person name="Li Y."/>
        </authorList>
    </citation>
    <scope>NUCLEOTIDE SEQUENCE [LARGE SCALE GENOMIC DNA]</scope>
    <source>
        <strain evidence="2 3">CCBAU 51781</strain>
    </source>
</reference>
<evidence type="ECO:0000313" key="2">
    <source>
        <dbReference type="EMBL" id="RXG88600.1"/>
    </source>
</evidence>
<dbReference type="EMBL" id="RDRA01000023">
    <property type="protein sequence ID" value="RXG88600.1"/>
    <property type="molecule type" value="Genomic_DNA"/>
</dbReference>
<organism evidence="2 3">
    <name type="scientific">Bradyrhizobium zhanjiangense</name>
    <dbReference type="NCBI Taxonomy" id="1325107"/>
    <lineage>
        <taxon>Bacteria</taxon>
        <taxon>Pseudomonadati</taxon>
        <taxon>Pseudomonadota</taxon>
        <taxon>Alphaproteobacteria</taxon>
        <taxon>Hyphomicrobiales</taxon>
        <taxon>Nitrobacteraceae</taxon>
        <taxon>Bradyrhizobium</taxon>
    </lineage>
</organism>
<evidence type="ECO:0000256" key="1">
    <source>
        <dbReference type="SAM" id="MobiDB-lite"/>
    </source>
</evidence>
<accession>A0ABY0DBF7</accession>
<protein>
    <submittedName>
        <fullName evidence="2">Uncharacterized protein</fullName>
    </submittedName>
</protein>
<name>A0ABY0DBF7_9BRAD</name>
<comment type="caution">
    <text evidence="2">The sequence shown here is derived from an EMBL/GenBank/DDBJ whole genome shotgun (WGS) entry which is preliminary data.</text>
</comment>
<gene>
    <name evidence="2" type="ORF">EAS62_33065</name>
</gene>
<feature type="region of interest" description="Disordered" evidence="1">
    <location>
        <begin position="62"/>
        <end position="85"/>
    </location>
</feature>
<proteinExistence type="predicted"/>
<evidence type="ECO:0000313" key="3">
    <source>
        <dbReference type="Proteomes" id="UP000289946"/>
    </source>
</evidence>
<dbReference type="Proteomes" id="UP000289946">
    <property type="component" value="Unassembled WGS sequence"/>
</dbReference>
<sequence>MRAWYYASPTSSWRKPGPIPRNLSSAIGRSTGRLAFAKQRLGVMGPGFRQDGVEGCDPPASLWHRGDNRLPKRNAARGTEARCAG</sequence>